<accession>A0ABU8UFH3</accession>
<dbReference type="SUPFAM" id="SSF55781">
    <property type="entry name" value="GAF domain-like"/>
    <property type="match status" value="1"/>
</dbReference>
<evidence type="ECO:0000256" key="1">
    <source>
        <dbReference type="ARBA" id="ARBA00023015"/>
    </source>
</evidence>
<dbReference type="InterPro" id="IPR014757">
    <property type="entry name" value="Tscrpt_reg_IclR_C"/>
</dbReference>
<evidence type="ECO:0000313" key="6">
    <source>
        <dbReference type="Proteomes" id="UP001376459"/>
    </source>
</evidence>
<dbReference type="PANTHER" id="PTHR30136">
    <property type="entry name" value="HELIX-TURN-HELIX TRANSCRIPTIONAL REGULATOR, ICLR FAMILY"/>
    <property type="match status" value="1"/>
</dbReference>
<feature type="region of interest" description="Disordered" evidence="3">
    <location>
        <begin position="150"/>
        <end position="170"/>
    </location>
</feature>
<dbReference type="InterPro" id="IPR029016">
    <property type="entry name" value="GAF-like_dom_sf"/>
</dbReference>
<keyword evidence="2" id="KW-0804">Transcription</keyword>
<sequence length="170" mass="17838">MARGTCPADDPRIPGRTSRRRSAGTLLPDVCTEAAQRGWAEDDQRIAGGLLALGVAVRDPCGRRVCGVSVVSHTSRHTMASLRDATLPGLQRTVARMEEALRRIPVPRSEPPVGTATWTGTSKQVIGREFVESLARGLAAITAFGSGHESLSTTGVAEATGLPGPRPGAY</sequence>
<dbReference type="Proteomes" id="UP001376459">
    <property type="component" value="Unassembled WGS sequence"/>
</dbReference>
<keyword evidence="1" id="KW-0805">Transcription regulation</keyword>
<comment type="caution">
    <text evidence="5">The sequence shown here is derived from an EMBL/GenBank/DDBJ whole genome shotgun (WGS) entry which is preliminary data.</text>
</comment>
<evidence type="ECO:0000313" key="5">
    <source>
        <dbReference type="EMBL" id="MEJ8667663.1"/>
    </source>
</evidence>
<evidence type="ECO:0000256" key="3">
    <source>
        <dbReference type="SAM" id="MobiDB-lite"/>
    </source>
</evidence>
<keyword evidence="6" id="KW-1185">Reference proteome</keyword>
<proteinExistence type="predicted"/>
<evidence type="ECO:0000256" key="2">
    <source>
        <dbReference type="ARBA" id="ARBA00023163"/>
    </source>
</evidence>
<gene>
    <name evidence="5" type="ORF">WKI71_01070</name>
</gene>
<protein>
    <recommendedName>
        <fullName evidence="4">IclR-ED domain-containing protein</fullName>
    </recommendedName>
</protein>
<reference evidence="5 6" key="1">
    <citation type="submission" date="2024-03" db="EMBL/GenBank/DDBJ databases">
        <title>Novel Streptomyces species of biotechnological and ecological value are a feature of Machair soil.</title>
        <authorList>
            <person name="Prole J.R."/>
            <person name="Goodfellow M."/>
            <person name="Allenby N."/>
            <person name="Ward A.C."/>
        </authorList>
    </citation>
    <scope>NUCLEOTIDE SEQUENCE [LARGE SCALE GENOMIC DNA]</scope>
    <source>
        <strain evidence="5 6">MS1.AVA.1</strain>
    </source>
</reference>
<dbReference type="EMBL" id="JBBKAK010000001">
    <property type="protein sequence ID" value="MEJ8667663.1"/>
    <property type="molecule type" value="Genomic_DNA"/>
</dbReference>
<dbReference type="InterPro" id="IPR036388">
    <property type="entry name" value="WH-like_DNA-bd_sf"/>
</dbReference>
<dbReference type="Gene3D" id="3.30.450.40">
    <property type="match status" value="1"/>
</dbReference>
<dbReference type="Gene3D" id="1.10.10.10">
    <property type="entry name" value="Winged helix-like DNA-binding domain superfamily/Winged helix DNA-binding domain"/>
    <property type="match status" value="1"/>
</dbReference>
<name>A0ABU8UFH3_9ACTN</name>
<dbReference type="PROSITE" id="PS51078">
    <property type="entry name" value="ICLR_ED"/>
    <property type="match status" value="1"/>
</dbReference>
<feature type="domain" description="IclR-ED" evidence="4">
    <location>
        <begin position="1"/>
        <end position="103"/>
    </location>
</feature>
<organism evidence="5 6">
    <name type="scientific">Streptomyces machairae</name>
    <dbReference type="NCBI Taxonomy" id="3134109"/>
    <lineage>
        <taxon>Bacteria</taxon>
        <taxon>Bacillati</taxon>
        <taxon>Actinomycetota</taxon>
        <taxon>Actinomycetes</taxon>
        <taxon>Kitasatosporales</taxon>
        <taxon>Streptomycetaceae</taxon>
        <taxon>Streptomyces</taxon>
    </lineage>
</organism>
<evidence type="ECO:0000259" key="4">
    <source>
        <dbReference type="PROSITE" id="PS51078"/>
    </source>
</evidence>
<dbReference type="PANTHER" id="PTHR30136:SF34">
    <property type="entry name" value="TRANSCRIPTIONAL REGULATOR"/>
    <property type="match status" value="1"/>
</dbReference>
<feature type="region of interest" description="Disordered" evidence="3">
    <location>
        <begin position="1"/>
        <end position="25"/>
    </location>
</feature>
<dbReference type="InterPro" id="IPR050707">
    <property type="entry name" value="HTH_MetabolicPath_Reg"/>
</dbReference>